<evidence type="ECO:0000256" key="1">
    <source>
        <dbReference type="SAM" id="MobiDB-lite"/>
    </source>
</evidence>
<proteinExistence type="predicted"/>
<feature type="compositionally biased region" description="Low complexity" evidence="1">
    <location>
        <begin position="1"/>
        <end position="12"/>
    </location>
</feature>
<feature type="region of interest" description="Disordered" evidence="1">
    <location>
        <begin position="137"/>
        <end position="173"/>
    </location>
</feature>
<dbReference type="OrthoDB" id="2735257at2759"/>
<protein>
    <submittedName>
        <fullName evidence="2">Uncharacterized protein</fullName>
    </submittedName>
</protein>
<reference evidence="2 3" key="1">
    <citation type="journal article" date="2015" name="Sci. Rep.">
        <title>Chromosome-level genome map provides insights into diverse defense mechanisms in the medicinal fungus Ganoderma sinense.</title>
        <authorList>
            <person name="Zhu Y."/>
            <person name="Xu J."/>
            <person name="Sun C."/>
            <person name="Zhou S."/>
            <person name="Xu H."/>
            <person name="Nelson D.R."/>
            <person name="Qian J."/>
            <person name="Song J."/>
            <person name="Luo H."/>
            <person name="Xiang L."/>
            <person name="Li Y."/>
            <person name="Xu Z."/>
            <person name="Ji A."/>
            <person name="Wang L."/>
            <person name="Lu S."/>
            <person name="Hayward A."/>
            <person name="Sun W."/>
            <person name="Li X."/>
            <person name="Schwartz D.C."/>
            <person name="Wang Y."/>
            <person name="Chen S."/>
        </authorList>
    </citation>
    <scope>NUCLEOTIDE SEQUENCE [LARGE SCALE GENOMIC DNA]</scope>
    <source>
        <strain evidence="2 3">ZZ0214-1</strain>
    </source>
</reference>
<feature type="region of interest" description="Disordered" evidence="1">
    <location>
        <begin position="1"/>
        <end position="57"/>
    </location>
</feature>
<sequence>MSSTTTQSSSHSHALHVIIPTSSAPRAPSESTPKTSTSERVPGPNPLDTPSHSHALALDTPSHSHALFALPLPADTPTHSHNFFRRLSAATPTTPKMSVRAARRSSLFSMHDADEPEQDVGAAHGPEHVQQGFALLPPTSETEEGESGADLGDLKVVGDREFHVEGDGIGGNN</sequence>
<comment type="caution">
    <text evidence="2">The sequence shown here is derived from an EMBL/GenBank/DDBJ whole genome shotgun (WGS) entry which is preliminary data.</text>
</comment>
<accession>A0A2G8RTG6</accession>
<keyword evidence="3" id="KW-1185">Reference proteome</keyword>
<dbReference type="Proteomes" id="UP000230002">
    <property type="component" value="Unassembled WGS sequence"/>
</dbReference>
<feature type="compositionally biased region" description="Basic and acidic residues" evidence="1">
    <location>
        <begin position="152"/>
        <end position="166"/>
    </location>
</feature>
<organism evidence="2 3">
    <name type="scientific">Ganoderma sinense ZZ0214-1</name>
    <dbReference type="NCBI Taxonomy" id="1077348"/>
    <lineage>
        <taxon>Eukaryota</taxon>
        <taxon>Fungi</taxon>
        <taxon>Dikarya</taxon>
        <taxon>Basidiomycota</taxon>
        <taxon>Agaricomycotina</taxon>
        <taxon>Agaricomycetes</taxon>
        <taxon>Polyporales</taxon>
        <taxon>Polyporaceae</taxon>
        <taxon>Ganoderma</taxon>
    </lineage>
</organism>
<dbReference type="AlphaFoldDB" id="A0A2G8RTG6"/>
<evidence type="ECO:0000313" key="3">
    <source>
        <dbReference type="Proteomes" id="UP000230002"/>
    </source>
</evidence>
<gene>
    <name evidence="2" type="ORF">GSI_12532</name>
</gene>
<dbReference type="EMBL" id="AYKW01000056">
    <property type="protein sequence ID" value="PIL24648.1"/>
    <property type="molecule type" value="Genomic_DNA"/>
</dbReference>
<evidence type="ECO:0000313" key="2">
    <source>
        <dbReference type="EMBL" id="PIL24648.1"/>
    </source>
</evidence>
<feature type="compositionally biased region" description="Low complexity" evidence="1">
    <location>
        <begin position="28"/>
        <end position="39"/>
    </location>
</feature>
<name>A0A2G8RTG6_9APHY</name>